<dbReference type="RefSeq" id="WP_345340391.1">
    <property type="nucleotide sequence ID" value="NZ_BAABLI010000014.1"/>
</dbReference>
<gene>
    <name evidence="2" type="ORF">ACFSJ3_06020</name>
</gene>
<keyword evidence="3" id="KW-1185">Reference proteome</keyword>
<dbReference type="InterPro" id="IPR036514">
    <property type="entry name" value="SGNH_hydro_sf"/>
</dbReference>
<accession>A0ABW4XKN8</accession>
<dbReference type="PANTHER" id="PTHR30383">
    <property type="entry name" value="THIOESTERASE 1/PROTEASE 1/LYSOPHOSPHOLIPASE L1"/>
    <property type="match status" value="1"/>
</dbReference>
<sequence length="215" mass="23506">MFRAAFTRTITLLIVLVWLPGYTHAQEKTTIMVVGDSLSAAYGMAMQQGWVHLMSEALTNPKDNQNVNKVDVVNASITGDTSDGGLRRLPALLSKHSPEIVIIELGGNDGLRGFDLAHTERQLSQMIELSQQAGATPLLVEIMLPPNYGRRYTQAFQSIYPRLADKYKITLVPSFLPAVAEDPQLMQADGIHPSAEAQPIISSHMLPYVQAALAP</sequence>
<dbReference type="Pfam" id="PF13472">
    <property type="entry name" value="Lipase_GDSL_2"/>
    <property type="match status" value="1"/>
</dbReference>
<protein>
    <submittedName>
        <fullName evidence="2">Arylesterase</fullName>
    </submittedName>
</protein>
<proteinExistence type="predicted"/>
<evidence type="ECO:0000313" key="3">
    <source>
        <dbReference type="Proteomes" id="UP001597380"/>
    </source>
</evidence>
<organism evidence="2 3">
    <name type="scientific">Corallincola platygyrae</name>
    <dbReference type="NCBI Taxonomy" id="1193278"/>
    <lineage>
        <taxon>Bacteria</taxon>
        <taxon>Pseudomonadati</taxon>
        <taxon>Pseudomonadota</taxon>
        <taxon>Gammaproteobacteria</taxon>
        <taxon>Alteromonadales</taxon>
        <taxon>Psychromonadaceae</taxon>
        <taxon>Corallincola</taxon>
    </lineage>
</organism>
<reference evidence="3" key="1">
    <citation type="journal article" date="2019" name="Int. J. Syst. Evol. Microbiol.">
        <title>The Global Catalogue of Microorganisms (GCM) 10K type strain sequencing project: providing services to taxonomists for standard genome sequencing and annotation.</title>
        <authorList>
            <consortium name="The Broad Institute Genomics Platform"/>
            <consortium name="The Broad Institute Genome Sequencing Center for Infectious Disease"/>
            <person name="Wu L."/>
            <person name="Ma J."/>
        </authorList>
    </citation>
    <scope>NUCLEOTIDE SEQUENCE [LARGE SCALE GENOMIC DNA]</scope>
    <source>
        <strain evidence="3">CGMCC 1.10992</strain>
    </source>
</reference>
<dbReference type="CDD" id="cd01822">
    <property type="entry name" value="Lysophospholipase_L1_like"/>
    <property type="match status" value="1"/>
</dbReference>
<dbReference type="InterPro" id="IPR051532">
    <property type="entry name" value="Ester_Hydrolysis_Enzymes"/>
</dbReference>
<dbReference type="InterPro" id="IPR013830">
    <property type="entry name" value="SGNH_hydro"/>
</dbReference>
<evidence type="ECO:0000259" key="1">
    <source>
        <dbReference type="Pfam" id="PF13472"/>
    </source>
</evidence>
<dbReference type="Proteomes" id="UP001597380">
    <property type="component" value="Unassembled WGS sequence"/>
</dbReference>
<name>A0ABW4XKN8_9GAMM</name>
<dbReference type="SUPFAM" id="SSF52266">
    <property type="entry name" value="SGNH hydrolase"/>
    <property type="match status" value="1"/>
</dbReference>
<evidence type="ECO:0000313" key="2">
    <source>
        <dbReference type="EMBL" id="MFD2095537.1"/>
    </source>
</evidence>
<dbReference type="PANTHER" id="PTHR30383:SF24">
    <property type="entry name" value="THIOESTERASE 1_PROTEASE 1_LYSOPHOSPHOLIPASE L1"/>
    <property type="match status" value="1"/>
</dbReference>
<dbReference type="EMBL" id="JBHUHT010000009">
    <property type="protein sequence ID" value="MFD2095537.1"/>
    <property type="molecule type" value="Genomic_DNA"/>
</dbReference>
<dbReference type="Gene3D" id="3.40.50.1110">
    <property type="entry name" value="SGNH hydrolase"/>
    <property type="match status" value="1"/>
</dbReference>
<feature type="domain" description="SGNH hydrolase-type esterase" evidence="1">
    <location>
        <begin position="33"/>
        <end position="197"/>
    </location>
</feature>
<comment type="caution">
    <text evidence="2">The sequence shown here is derived from an EMBL/GenBank/DDBJ whole genome shotgun (WGS) entry which is preliminary data.</text>
</comment>